<keyword evidence="2 4" id="KW-1133">Transmembrane helix</keyword>
<evidence type="ECO:0000256" key="3">
    <source>
        <dbReference type="ARBA" id="ARBA00023136"/>
    </source>
</evidence>
<evidence type="ECO:0000259" key="5">
    <source>
        <dbReference type="PROSITE" id="PS50850"/>
    </source>
</evidence>
<evidence type="ECO:0000256" key="2">
    <source>
        <dbReference type="ARBA" id="ARBA00022989"/>
    </source>
</evidence>
<dbReference type="PROSITE" id="PS50850">
    <property type="entry name" value="MFS"/>
    <property type="match status" value="1"/>
</dbReference>
<dbReference type="Pfam" id="PF07690">
    <property type="entry name" value="MFS_1"/>
    <property type="match status" value="1"/>
</dbReference>
<organism evidence="6">
    <name type="scientific">Candidatus Kentrum sp. DK</name>
    <dbReference type="NCBI Taxonomy" id="2126562"/>
    <lineage>
        <taxon>Bacteria</taxon>
        <taxon>Pseudomonadati</taxon>
        <taxon>Pseudomonadota</taxon>
        <taxon>Gammaproteobacteria</taxon>
        <taxon>Candidatus Kentrum</taxon>
    </lineage>
</organism>
<accession>A0A450S8W4</accession>
<dbReference type="GO" id="GO:0022857">
    <property type="term" value="F:transmembrane transporter activity"/>
    <property type="evidence" value="ECO:0007669"/>
    <property type="project" value="InterPro"/>
</dbReference>
<feature type="transmembrane region" description="Helical" evidence="4">
    <location>
        <begin position="114"/>
        <end position="139"/>
    </location>
</feature>
<name>A0A450S8W4_9GAMM</name>
<keyword evidence="3 4" id="KW-0472">Membrane</keyword>
<dbReference type="EMBL" id="CAADEX010000020">
    <property type="protein sequence ID" value="VFJ48380.1"/>
    <property type="molecule type" value="Genomic_DNA"/>
</dbReference>
<feature type="transmembrane region" description="Helical" evidence="4">
    <location>
        <begin position="85"/>
        <end position="102"/>
    </location>
</feature>
<dbReference type="InterPro" id="IPR036259">
    <property type="entry name" value="MFS_trans_sf"/>
</dbReference>
<feature type="transmembrane region" description="Helical" evidence="4">
    <location>
        <begin position="60"/>
        <end position="79"/>
    </location>
</feature>
<dbReference type="InterPro" id="IPR020846">
    <property type="entry name" value="MFS_dom"/>
</dbReference>
<dbReference type="AlphaFoldDB" id="A0A450S8W4"/>
<feature type="domain" description="Major facilitator superfamily (MFS) profile" evidence="5">
    <location>
        <begin position="1"/>
        <end position="176"/>
    </location>
</feature>
<feature type="transmembrane region" description="Helical" evidence="4">
    <location>
        <begin position="151"/>
        <end position="170"/>
    </location>
</feature>
<evidence type="ECO:0000256" key="1">
    <source>
        <dbReference type="ARBA" id="ARBA00022692"/>
    </source>
</evidence>
<dbReference type="SUPFAM" id="SSF103473">
    <property type="entry name" value="MFS general substrate transporter"/>
    <property type="match status" value="1"/>
</dbReference>
<proteinExistence type="predicted"/>
<evidence type="ECO:0000313" key="6">
    <source>
        <dbReference type="EMBL" id="VFJ48380.1"/>
    </source>
</evidence>
<evidence type="ECO:0000256" key="4">
    <source>
        <dbReference type="SAM" id="Phobius"/>
    </source>
</evidence>
<feature type="transmembrane region" description="Helical" evidence="4">
    <location>
        <begin position="30"/>
        <end position="48"/>
    </location>
</feature>
<dbReference type="InterPro" id="IPR011701">
    <property type="entry name" value="MFS"/>
</dbReference>
<protein>
    <recommendedName>
        <fullName evidence="5">Major facilitator superfamily (MFS) profile domain-containing protein</fullName>
    </recommendedName>
</protein>
<dbReference type="Gene3D" id="1.20.1720.10">
    <property type="entry name" value="Multidrug resistance protein D"/>
    <property type="match status" value="1"/>
</dbReference>
<keyword evidence="1 4" id="KW-0812">Transmembrane</keyword>
<reference evidence="6" key="1">
    <citation type="submission" date="2019-02" db="EMBL/GenBank/DDBJ databases">
        <authorList>
            <person name="Gruber-Vodicka R. H."/>
            <person name="Seah K. B. B."/>
        </authorList>
    </citation>
    <scope>NUCLEOTIDE SEQUENCE</scope>
    <source>
        <strain evidence="6">BECK_DK47</strain>
    </source>
</reference>
<sequence>MVGFVFSGLFAYHSFSPFLLIGELGIRPDHFGILAVFMALSIAVGNFLAGRLAKRFSARVLVATGVLVSMVGGFLMTLLSGDLTIIRVVVPVMIFVLGFGLVSPSATSMALHPFPHVAGSASAMFGFVRVGFAGLLSIATGPLYDGTATPLGWIMLGCAGVGLLIYVSLVKNVNTT</sequence>
<gene>
    <name evidence="6" type="ORF">BECKDK2373B_GA0170837_102032</name>
</gene>